<keyword evidence="3" id="KW-1185">Reference proteome</keyword>
<proteinExistence type="predicted"/>
<evidence type="ECO:0000313" key="2">
    <source>
        <dbReference type="EMBL" id="KAK3254402.1"/>
    </source>
</evidence>
<gene>
    <name evidence="2" type="ORF">CYMTET_36383</name>
    <name evidence="1" type="ORF">CYMTET_36674</name>
</gene>
<comment type="caution">
    <text evidence="2">The sequence shown here is derived from an EMBL/GenBank/DDBJ whole genome shotgun (WGS) entry which is preliminary data.</text>
</comment>
<name>A0AAE0CG17_9CHLO</name>
<accession>A0AAE0CG17</accession>
<sequence>MKWTSEGVPREFREKVVSYIEAGDVPSRILTKLQVKFRGQPDVIARLPAKAQIENLKREFTRSATGGIKFERVADLIEHIKGSELKETYPADADINETVVLPDGMFEYADGVFGFCFSTRNILEELYYPGSKF</sequence>
<dbReference type="EMBL" id="LGRX02023632">
    <property type="protein sequence ID" value="KAK3254402.1"/>
    <property type="molecule type" value="Genomic_DNA"/>
</dbReference>
<evidence type="ECO:0000313" key="3">
    <source>
        <dbReference type="Proteomes" id="UP001190700"/>
    </source>
</evidence>
<dbReference type="EMBL" id="LGRX02024155">
    <property type="protein sequence ID" value="KAK3254099.1"/>
    <property type="molecule type" value="Genomic_DNA"/>
</dbReference>
<evidence type="ECO:0000313" key="1">
    <source>
        <dbReference type="EMBL" id="KAK3254099.1"/>
    </source>
</evidence>
<reference evidence="2 3" key="1">
    <citation type="journal article" date="2015" name="Genome Biol. Evol.">
        <title>Comparative Genomics of a Bacterivorous Green Alga Reveals Evolutionary Causalities and Consequences of Phago-Mixotrophic Mode of Nutrition.</title>
        <authorList>
            <person name="Burns J.A."/>
            <person name="Paasch A."/>
            <person name="Narechania A."/>
            <person name="Kim E."/>
        </authorList>
    </citation>
    <scope>NUCLEOTIDE SEQUENCE [LARGE SCALE GENOMIC DNA]</scope>
    <source>
        <strain evidence="2">PLY_AMNH</strain>
    </source>
</reference>
<protein>
    <submittedName>
        <fullName evidence="2">Uncharacterized protein</fullName>
    </submittedName>
</protein>
<dbReference type="Proteomes" id="UP001190700">
    <property type="component" value="Unassembled WGS sequence"/>
</dbReference>
<reference evidence="2" key="2">
    <citation type="submission" date="2023-06" db="EMBL/GenBank/DDBJ databases">
        <title>Long-read-based genome assembly of the green algal bacterivore Cymbomonas tetramitiformis.</title>
        <authorList>
            <person name="Gyaltshen Y."/>
            <person name="Rozenberg A."/>
            <person name="Paasch A."/>
            <person name="Burns J.A."/>
            <person name="Warring S."/>
            <person name="Larson R."/>
            <person name="Maurer-Alcala X."/>
            <person name="Dacks J."/>
            <person name="Kim E."/>
        </authorList>
    </citation>
    <scope>NUCLEOTIDE SEQUENCE</scope>
    <source>
        <strain evidence="2">PLY_AMNH</strain>
    </source>
</reference>
<dbReference type="AlphaFoldDB" id="A0AAE0CG17"/>
<organism evidence="2 3">
    <name type="scientific">Cymbomonas tetramitiformis</name>
    <dbReference type="NCBI Taxonomy" id="36881"/>
    <lineage>
        <taxon>Eukaryota</taxon>
        <taxon>Viridiplantae</taxon>
        <taxon>Chlorophyta</taxon>
        <taxon>Pyramimonadophyceae</taxon>
        <taxon>Pyramimonadales</taxon>
        <taxon>Pyramimonadaceae</taxon>
        <taxon>Cymbomonas</taxon>
    </lineage>
</organism>